<organism evidence="7 8">
    <name type="scientific">Halopseudomonas yangmingensis</name>
    <dbReference type="NCBI Taxonomy" id="1720063"/>
    <lineage>
        <taxon>Bacteria</taxon>
        <taxon>Pseudomonadati</taxon>
        <taxon>Pseudomonadota</taxon>
        <taxon>Gammaproteobacteria</taxon>
        <taxon>Pseudomonadales</taxon>
        <taxon>Pseudomonadaceae</taxon>
        <taxon>Halopseudomonas</taxon>
    </lineage>
</organism>
<feature type="transmembrane region" description="Helical" evidence="5">
    <location>
        <begin position="71"/>
        <end position="93"/>
    </location>
</feature>
<protein>
    <submittedName>
        <fullName evidence="7">Uncharacterized membrane protein</fullName>
    </submittedName>
</protein>
<evidence type="ECO:0000259" key="6">
    <source>
        <dbReference type="Pfam" id="PF07298"/>
    </source>
</evidence>
<dbReference type="EMBL" id="FOUI01000008">
    <property type="protein sequence ID" value="SFM56857.1"/>
    <property type="molecule type" value="Genomic_DNA"/>
</dbReference>
<evidence type="ECO:0000256" key="2">
    <source>
        <dbReference type="ARBA" id="ARBA00022692"/>
    </source>
</evidence>
<feature type="transmembrane region" description="Helical" evidence="5">
    <location>
        <begin position="164"/>
        <end position="192"/>
    </location>
</feature>
<gene>
    <name evidence="7" type="ORF">SAMN05216217_10837</name>
</gene>
<feature type="transmembrane region" description="Helical" evidence="5">
    <location>
        <begin position="113"/>
        <end position="143"/>
    </location>
</feature>
<comment type="subcellular location">
    <subcellularLocation>
        <location evidence="1">Membrane</location>
        <topology evidence="1">Multi-pass membrane protein</topology>
    </subcellularLocation>
</comment>
<dbReference type="InterPro" id="IPR009915">
    <property type="entry name" value="NnrU_dom"/>
</dbReference>
<reference evidence="8" key="1">
    <citation type="submission" date="2016-10" db="EMBL/GenBank/DDBJ databases">
        <authorList>
            <person name="Varghese N."/>
            <person name="Submissions S."/>
        </authorList>
    </citation>
    <scope>NUCLEOTIDE SEQUENCE [LARGE SCALE GENOMIC DNA]</scope>
    <source>
        <strain evidence="8">DSM 24213</strain>
    </source>
</reference>
<keyword evidence="3 5" id="KW-1133">Transmembrane helix</keyword>
<evidence type="ECO:0000256" key="1">
    <source>
        <dbReference type="ARBA" id="ARBA00004141"/>
    </source>
</evidence>
<evidence type="ECO:0000313" key="8">
    <source>
        <dbReference type="Proteomes" id="UP000243629"/>
    </source>
</evidence>
<dbReference type="AlphaFoldDB" id="A0A1I4RXB2"/>
<dbReference type="STRING" id="1720063.SAMN05216217_10837"/>
<dbReference type="OrthoDB" id="5293641at2"/>
<sequence length="194" mass="21468">MLVLILGLLLFLGVHSVNLLAPGWRVAQIERLGILPWKGIYALLSLVGLLLIIWGYALSRYNPVVLYFPPMWTRHLASLLTLPAFILLVATYLPMSKLKVRVGHPMLLGVKFWALAHLLANGMLADLLLFGGFLVWATALYVVSRRRDRLAGRSPAAGSWAMDALAITLGVVFWAAFAMWLHVMLIGVAPFIRG</sequence>
<feature type="domain" description="NnrU" evidence="6">
    <location>
        <begin position="3"/>
        <end position="190"/>
    </location>
</feature>
<keyword evidence="8" id="KW-1185">Reference proteome</keyword>
<dbReference type="GO" id="GO:0016020">
    <property type="term" value="C:membrane"/>
    <property type="evidence" value="ECO:0007669"/>
    <property type="project" value="UniProtKB-SubCell"/>
</dbReference>
<dbReference type="Proteomes" id="UP000243629">
    <property type="component" value="Unassembled WGS sequence"/>
</dbReference>
<keyword evidence="4 5" id="KW-0472">Membrane</keyword>
<evidence type="ECO:0000256" key="5">
    <source>
        <dbReference type="SAM" id="Phobius"/>
    </source>
</evidence>
<evidence type="ECO:0000256" key="4">
    <source>
        <dbReference type="ARBA" id="ARBA00023136"/>
    </source>
</evidence>
<accession>A0A1I4RXB2</accession>
<feature type="transmembrane region" description="Helical" evidence="5">
    <location>
        <begin position="40"/>
        <end position="59"/>
    </location>
</feature>
<name>A0A1I4RXB2_9GAMM</name>
<proteinExistence type="predicted"/>
<dbReference type="RefSeq" id="WP_093475664.1">
    <property type="nucleotide sequence ID" value="NZ_FOUI01000008.1"/>
</dbReference>
<dbReference type="Pfam" id="PF07298">
    <property type="entry name" value="NnrU"/>
    <property type="match status" value="1"/>
</dbReference>
<evidence type="ECO:0000313" key="7">
    <source>
        <dbReference type="EMBL" id="SFM56857.1"/>
    </source>
</evidence>
<keyword evidence="2 5" id="KW-0812">Transmembrane</keyword>
<evidence type="ECO:0000256" key="3">
    <source>
        <dbReference type="ARBA" id="ARBA00022989"/>
    </source>
</evidence>